<protein>
    <submittedName>
        <fullName evidence="5">Competence protein ComGD</fullName>
    </submittedName>
</protein>
<dbReference type="InterPro" id="IPR016785">
    <property type="entry name" value="ComGD"/>
</dbReference>
<dbReference type="AlphaFoldDB" id="A0A0R2K4J2"/>
<comment type="subcellular location">
    <subcellularLocation>
        <location evidence="1">Cell surface</location>
    </subcellularLocation>
</comment>
<evidence type="ECO:0000313" key="6">
    <source>
        <dbReference type="Proteomes" id="UP000051749"/>
    </source>
</evidence>
<dbReference type="GeneID" id="76044465"/>
<proteinExistence type="predicted"/>
<accession>A0A0R2K4J2</accession>
<keyword evidence="2" id="KW-0178">Competence</keyword>
<dbReference type="NCBIfam" id="NF040982">
    <property type="entry name" value="ComGD"/>
    <property type="match status" value="1"/>
</dbReference>
<evidence type="ECO:0000256" key="2">
    <source>
        <dbReference type="ARBA" id="ARBA00023287"/>
    </source>
</evidence>
<dbReference type="GO" id="GO:0030420">
    <property type="term" value="P:establishment of competence for transformation"/>
    <property type="evidence" value="ECO:0007669"/>
    <property type="project" value="UniProtKB-KW"/>
</dbReference>
<keyword evidence="3" id="KW-1133">Transmembrane helix</keyword>
<dbReference type="STRING" id="319653.SAMN04487973_12912"/>
<organism evidence="4 6">
    <name type="scientific">Pediococcus ethanolidurans</name>
    <dbReference type="NCBI Taxonomy" id="319653"/>
    <lineage>
        <taxon>Bacteria</taxon>
        <taxon>Bacillati</taxon>
        <taxon>Bacillota</taxon>
        <taxon>Bacilli</taxon>
        <taxon>Lactobacillales</taxon>
        <taxon>Lactobacillaceae</taxon>
        <taxon>Pediococcus</taxon>
    </lineage>
</organism>
<dbReference type="PATRIC" id="fig|319653.3.peg.1461"/>
<gene>
    <name evidence="4" type="ORF">IV87_GL001439</name>
    <name evidence="5" type="ORF">SAMN04487973_12912</name>
</gene>
<keyword evidence="3" id="KW-0812">Transmembrane</keyword>
<dbReference type="EMBL" id="FOGK01000029">
    <property type="protein sequence ID" value="SER93250.1"/>
    <property type="molecule type" value="Genomic_DNA"/>
</dbReference>
<evidence type="ECO:0000256" key="3">
    <source>
        <dbReference type="SAM" id="Phobius"/>
    </source>
</evidence>
<dbReference type="GO" id="GO:0009986">
    <property type="term" value="C:cell surface"/>
    <property type="evidence" value="ECO:0007669"/>
    <property type="project" value="UniProtKB-SubCell"/>
</dbReference>
<dbReference type="NCBIfam" id="TIGR02532">
    <property type="entry name" value="IV_pilin_GFxxxE"/>
    <property type="match status" value="1"/>
</dbReference>
<reference evidence="5 7" key="2">
    <citation type="submission" date="2016-10" db="EMBL/GenBank/DDBJ databases">
        <authorList>
            <person name="Varghese N."/>
            <person name="Submissions S."/>
        </authorList>
    </citation>
    <scope>NUCLEOTIDE SEQUENCE [LARGE SCALE GENOMIC DNA]</scope>
    <source>
        <strain evidence="5 7">CGMCC 1.3889</strain>
    </source>
</reference>
<dbReference type="OrthoDB" id="2249439at2"/>
<reference evidence="4 6" key="1">
    <citation type="journal article" date="2015" name="Genome Announc.">
        <title>Expanding the biotechnology potential of lactobacilli through comparative genomics of 213 strains and associated genera.</title>
        <authorList>
            <person name="Sun Z."/>
            <person name="Harris H.M."/>
            <person name="McCann A."/>
            <person name="Guo C."/>
            <person name="Argimon S."/>
            <person name="Zhang W."/>
            <person name="Yang X."/>
            <person name="Jeffery I.B."/>
            <person name="Cooney J.C."/>
            <person name="Kagawa T.F."/>
            <person name="Liu W."/>
            <person name="Song Y."/>
            <person name="Salvetti E."/>
            <person name="Wrobel A."/>
            <person name="Rasinkangas P."/>
            <person name="Parkhill J."/>
            <person name="Rea M.C."/>
            <person name="O'Sullivan O."/>
            <person name="Ritari J."/>
            <person name="Douillard F.P."/>
            <person name="Paul Ross R."/>
            <person name="Yang R."/>
            <person name="Briner A.E."/>
            <person name="Felis G.E."/>
            <person name="de Vos W.M."/>
            <person name="Barrangou R."/>
            <person name="Klaenhammer T.R."/>
            <person name="Caufield P.W."/>
            <person name="Cui Y."/>
            <person name="Zhang H."/>
            <person name="O'Toole P.W."/>
        </authorList>
    </citation>
    <scope>NUCLEOTIDE SEQUENCE [LARGE SCALE GENOMIC DNA]</scope>
    <source>
        <strain evidence="4 6">DSM 22301</strain>
    </source>
</reference>
<evidence type="ECO:0000313" key="5">
    <source>
        <dbReference type="EMBL" id="SER93250.1"/>
    </source>
</evidence>
<dbReference type="Proteomes" id="UP000051749">
    <property type="component" value="Unassembled WGS sequence"/>
</dbReference>
<dbReference type="InterPro" id="IPR012902">
    <property type="entry name" value="N_methyl_site"/>
</dbReference>
<evidence type="ECO:0000313" key="7">
    <source>
        <dbReference type="Proteomes" id="UP000182818"/>
    </source>
</evidence>
<dbReference type="Pfam" id="PF07963">
    <property type="entry name" value="N_methyl"/>
    <property type="match status" value="1"/>
</dbReference>
<dbReference type="Proteomes" id="UP000182818">
    <property type="component" value="Unassembled WGS sequence"/>
</dbReference>
<sequence length="145" mass="16992">MRQTKSGFTLIETLVVLSIIAFIFTFGHLTFKTVIEQQEEKQFWAKFDDDWKKYEQFANSEGVVTYITFDKNKRKIRFNPLKTFNKENSEISLPKTLSLFSNQEVKIGSDGYVKPQTIAFQSEVNKCTYRLTIQLGWGVYHVNKE</sequence>
<comment type="caution">
    <text evidence="4">The sequence shown here is derived from an EMBL/GenBank/DDBJ whole genome shotgun (WGS) entry which is preliminary data.</text>
</comment>
<dbReference type="RefSeq" id="WP_057807899.1">
    <property type="nucleotide sequence ID" value="NZ_BJYP01000048.1"/>
</dbReference>
<keyword evidence="7" id="KW-1185">Reference proteome</keyword>
<feature type="transmembrane region" description="Helical" evidence="3">
    <location>
        <begin position="7"/>
        <end position="31"/>
    </location>
</feature>
<evidence type="ECO:0000313" key="4">
    <source>
        <dbReference type="EMBL" id="KRN81303.1"/>
    </source>
</evidence>
<keyword evidence="3" id="KW-0472">Membrane</keyword>
<name>A0A0R2K4J2_9LACO</name>
<evidence type="ECO:0000256" key="1">
    <source>
        <dbReference type="ARBA" id="ARBA00004241"/>
    </source>
</evidence>
<dbReference type="EMBL" id="JQBY01000033">
    <property type="protein sequence ID" value="KRN81303.1"/>
    <property type="molecule type" value="Genomic_DNA"/>
</dbReference>